<evidence type="ECO:0000313" key="1">
    <source>
        <dbReference type="EMBL" id="KAJ3549757.1"/>
    </source>
</evidence>
<accession>A0ACC1SZZ3</accession>
<evidence type="ECO:0000313" key="2">
    <source>
        <dbReference type="Proteomes" id="UP001148629"/>
    </source>
</evidence>
<gene>
    <name evidence="1" type="ORF">NM208_g344</name>
</gene>
<dbReference type="Proteomes" id="UP001148629">
    <property type="component" value="Unassembled WGS sequence"/>
</dbReference>
<proteinExistence type="predicted"/>
<name>A0ACC1SZZ3_9HYPO</name>
<dbReference type="EMBL" id="JANRMS010000015">
    <property type="protein sequence ID" value="KAJ3549757.1"/>
    <property type="molecule type" value="Genomic_DNA"/>
</dbReference>
<reference evidence="1" key="1">
    <citation type="submission" date="2022-08" db="EMBL/GenBank/DDBJ databases">
        <title>Genome Sequence of Fusarium decemcellulare.</title>
        <authorList>
            <person name="Buettner E."/>
        </authorList>
    </citation>
    <scope>NUCLEOTIDE SEQUENCE</scope>
    <source>
        <strain evidence="1">Babe19</strain>
    </source>
</reference>
<protein>
    <submittedName>
        <fullName evidence="1">Uncharacterized protein</fullName>
    </submittedName>
</protein>
<comment type="caution">
    <text evidence="1">The sequence shown here is derived from an EMBL/GenBank/DDBJ whole genome shotgun (WGS) entry which is preliminary data.</text>
</comment>
<sequence length="557" mass="59408">MSHPGKLDGKVAIVTGGGAGFGAGIVNKFIFEGAKVVVLDINEENAKNVAAAQPAGTAIGAKGDVSKESDWKEALKLSVDKFGRLDVVVNNAGVVYKAGPSIETSEEDYDRVMRVNLKSIYWSSKVVIPYFISEQIQGLFINISSMSSPRPRPNLVWYGASKGGVTNATKGLAIEWAKHKIRFNVIHPVAGETNMVPFFLGGPDSPEARTGMMSTIPLGRFALPADIGNAAAFLASDEASMITGASLDVDAKTPAKVPQLVGSPQQLRDVMERLKVQATGSVPSITAGLSVKDVNITVSDGHEITLRIYTPSDRQSPGSGMLYIHGGGWTLGDLEGEDIACRAVCVYSDTVVVSVDYRLAPENPFPKGLDDCWDALLWTMEKASSLLIDKGYLLVAGSSSGGNVAAVLAHRARDRKISLRGQILRIPATCHIDCYPPGLRLHSMDELKDAPLLSKRSMELFYGYYNPPTPSSPDVSPLLSPDFKGLAPAYVQVAGLDPLRDEGIAYAEKLKQAGVPTKVDIYAGLPHAFGYFPELSAAARVSNDFITATKELVLGSG</sequence>
<keyword evidence="2" id="KW-1185">Reference proteome</keyword>
<organism evidence="1 2">
    <name type="scientific">Fusarium decemcellulare</name>
    <dbReference type="NCBI Taxonomy" id="57161"/>
    <lineage>
        <taxon>Eukaryota</taxon>
        <taxon>Fungi</taxon>
        <taxon>Dikarya</taxon>
        <taxon>Ascomycota</taxon>
        <taxon>Pezizomycotina</taxon>
        <taxon>Sordariomycetes</taxon>
        <taxon>Hypocreomycetidae</taxon>
        <taxon>Hypocreales</taxon>
        <taxon>Nectriaceae</taxon>
        <taxon>Fusarium</taxon>
        <taxon>Fusarium decemcellulare species complex</taxon>
    </lineage>
</organism>